<dbReference type="SUPFAM" id="SSF52540">
    <property type="entry name" value="P-loop containing nucleoside triphosphate hydrolases"/>
    <property type="match status" value="1"/>
</dbReference>
<comment type="similarity">
    <text evidence="1 9 10">Belongs to the TRAFAC class TrmE-Era-EngA-EngB-Septin-like GTPase superfamily. TrmE GTPase family.</text>
</comment>
<comment type="cofactor">
    <cofactor evidence="9">
        <name>K(+)</name>
        <dbReference type="ChEBI" id="CHEBI:29103"/>
    </cofactor>
    <text evidence="9">Binds 1 potassium ion per subunit.</text>
</comment>
<feature type="binding site" evidence="9">
    <location>
        <begin position="278"/>
        <end position="281"/>
    </location>
    <ligand>
        <name>GTP</name>
        <dbReference type="ChEBI" id="CHEBI:37565"/>
    </ligand>
</feature>
<dbReference type="NCBIfam" id="TIGR00450">
    <property type="entry name" value="mnmE_trmE_thdF"/>
    <property type="match status" value="1"/>
</dbReference>
<comment type="caution">
    <text evidence="9">Lacks conserved residue(s) required for the propagation of feature annotation.</text>
</comment>
<feature type="binding site" evidence="9">
    <location>
        <position position="258"/>
    </location>
    <ligand>
        <name>K(+)</name>
        <dbReference type="ChEBI" id="CHEBI:29103"/>
    </ligand>
</feature>
<reference evidence="13" key="1">
    <citation type="submission" date="2017-09" db="EMBL/GenBank/DDBJ databases">
        <title>Depth-based differentiation of microbial function through sediment-hosted aquifers and enrichment of novel symbionts in the deep terrestrial subsurface.</title>
        <authorList>
            <person name="Probst A.J."/>
            <person name="Ladd B."/>
            <person name="Jarett J.K."/>
            <person name="Geller-Mcgrath D.E."/>
            <person name="Sieber C.M.K."/>
            <person name="Emerson J.B."/>
            <person name="Anantharaman K."/>
            <person name="Thomas B.C."/>
            <person name="Malmstrom R."/>
            <person name="Stieglmeier M."/>
            <person name="Klingl A."/>
            <person name="Woyke T."/>
            <person name="Ryan C.M."/>
            <person name="Banfield J.F."/>
        </authorList>
    </citation>
    <scope>NUCLEOTIDE SEQUENCE [LARGE SCALE GENOMIC DNA]</scope>
</reference>
<evidence type="ECO:0000256" key="6">
    <source>
        <dbReference type="ARBA" id="ARBA00022842"/>
    </source>
</evidence>
<dbReference type="PROSITE" id="PS51709">
    <property type="entry name" value="G_TRME"/>
    <property type="match status" value="1"/>
</dbReference>
<evidence type="ECO:0000256" key="3">
    <source>
        <dbReference type="ARBA" id="ARBA00022723"/>
    </source>
</evidence>
<dbReference type="Gene3D" id="1.20.120.430">
    <property type="entry name" value="tRNA modification GTPase MnmE domain 2"/>
    <property type="match status" value="1"/>
</dbReference>
<feature type="binding site" evidence="9">
    <location>
        <begin position="253"/>
        <end position="259"/>
    </location>
    <ligand>
        <name>GTP</name>
        <dbReference type="ChEBI" id="CHEBI:37565"/>
    </ligand>
</feature>
<dbReference type="EMBL" id="PFMR01000102">
    <property type="protein sequence ID" value="PIZ17602.1"/>
    <property type="molecule type" value="Genomic_DNA"/>
</dbReference>
<name>A0A2M7SDK8_9BACT</name>
<dbReference type="EC" id="3.6.-.-" evidence="9"/>
<feature type="binding site" evidence="9">
    <location>
        <position position="459"/>
    </location>
    <ligand>
        <name>(6S)-5-formyl-5,6,7,8-tetrahydrofolate</name>
        <dbReference type="ChEBI" id="CHEBI:57457"/>
    </ligand>
</feature>
<dbReference type="InterPro" id="IPR004520">
    <property type="entry name" value="GTPase_MnmE"/>
</dbReference>
<evidence type="ECO:0000256" key="5">
    <source>
        <dbReference type="ARBA" id="ARBA00022801"/>
    </source>
</evidence>
<feature type="binding site" evidence="9">
    <location>
        <position position="255"/>
    </location>
    <ligand>
        <name>K(+)</name>
        <dbReference type="ChEBI" id="CHEBI:29103"/>
    </ligand>
</feature>
<feature type="binding site" evidence="9">
    <location>
        <position position="89"/>
    </location>
    <ligand>
        <name>(6S)-5-formyl-5,6,7,8-tetrahydrofolate</name>
        <dbReference type="ChEBI" id="CHEBI:57457"/>
    </ligand>
</feature>
<dbReference type="GO" id="GO:0002098">
    <property type="term" value="P:tRNA wobble uridine modification"/>
    <property type="evidence" value="ECO:0007669"/>
    <property type="project" value="TreeGrafter"/>
</dbReference>
<accession>A0A2M7SDK8</accession>
<dbReference type="FunFam" id="3.30.1360.120:FF:000003">
    <property type="entry name" value="tRNA modification GTPase MnmE"/>
    <property type="match status" value="1"/>
</dbReference>
<comment type="subunit">
    <text evidence="9">Homodimer. Heterotetramer of two MnmE and two MnmG subunits.</text>
</comment>
<dbReference type="Proteomes" id="UP000229307">
    <property type="component" value="Unassembled WGS sequence"/>
</dbReference>
<feature type="binding site" evidence="9">
    <location>
        <position position="25"/>
    </location>
    <ligand>
        <name>(6S)-5-formyl-5,6,7,8-tetrahydrofolate</name>
        <dbReference type="ChEBI" id="CHEBI:57457"/>
    </ligand>
</feature>
<keyword evidence="5 9" id="KW-0378">Hydrolase</keyword>
<dbReference type="CDD" id="cd04164">
    <property type="entry name" value="trmE"/>
    <property type="match status" value="1"/>
</dbReference>
<dbReference type="CDD" id="cd14858">
    <property type="entry name" value="TrmE_N"/>
    <property type="match status" value="1"/>
</dbReference>
<keyword evidence="9" id="KW-0963">Cytoplasm</keyword>
<evidence type="ECO:0000256" key="7">
    <source>
        <dbReference type="ARBA" id="ARBA00022958"/>
    </source>
</evidence>
<protein>
    <recommendedName>
        <fullName evidence="9">tRNA modification GTPase MnmE</fullName>
        <ecNumber evidence="9">3.6.-.-</ecNumber>
    </recommendedName>
</protein>
<feature type="binding site" evidence="9">
    <location>
        <position position="259"/>
    </location>
    <ligand>
        <name>Mg(2+)</name>
        <dbReference type="ChEBI" id="CHEBI:18420"/>
    </ligand>
</feature>
<evidence type="ECO:0000259" key="11">
    <source>
        <dbReference type="PROSITE" id="PS51709"/>
    </source>
</evidence>
<dbReference type="InterPro" id="IPR025867">
    <property type="entry name" value="MnmE_helical"/>
</dbReference>
<evidence type="ECO:0000256" key="2">
    <source>
        <dbReference type="ARBA" id="ARBA00022694"/>
    </source>
</evidence>
<dbReference type="PRINTS" id="PR00449">
    <property type="entry name" value="RASTRNSFRMNG"/>
</dbReference>
<comment type="subcellular location">
    <subcellularLocation>
        <location evidence="9">Cytoplasm</location>
    </subcellularLocation>
</comment>
<dbReference type="GO" id="GO:0046872">
    <property type="term" value="F:metal ion binding"/>
    <property type="evidence" value="ECO:0007669"/>
    <property type="project" value="UniProtKB-KW"/>
</dbReference>
<feature type="binding site" evidence="9">
    <location>
        <begin position="234"/>
        <end position="239"/>
    </location>
    <ligand>
        <name>GTP</name>
        <dbReference type="ChEBI" id="CHEBI:37565"/>
    </ligand>
</feature>
<dbReference type="GO" id="GO:0005829">
    <property type="term" value="C:cytosol"/>
    <property type="evidence" value="ECO:0007669"/>
    <property type="project" value="TreeGrafter"/>
</dbReference>
<gene>
    <name evidence="9 12" type="primary">trmE</name>
    <name evidence="9" type="synonym">mnmE</name>
    <name evidence="12" type="ORF">COY52_03770</name>
</gene>
<dbReference type="Pfam" id="PF10396">
    <property type="entry name" value="TrmE_N"/>
    <property type="match status" value="1"/>
</dbReference>
<dbReference type="AlphaFoldDB" id="A0A2M7SDK8"/>
<dbReference type="Gene3D" id="3.40.50.300">
    <property type="entry name" value="P-loop containing nucleotide triphosphate hydrolases"/>
    <property type="match status" value="1"/>
</dbReference>
<feature type="binding site" evidence="9">
    <location>
        <position position="234"/>
    </location>
    <ligand>
        <name>K(+)</name>
        <dbReference type="ChEBI" id="CHEBI:29103"/>
    </ligand>
</feature>
<comment type="caution">
    <text evidence="12">The sequence shown here is derived from an EMBL/GenBank/DDBJ whole genome shotgun (WGS) entry which is preliminary data.</text>
</comment>
<evidence type="ECO:0000256" key="4">
    <source>
        <dbReference type="ARBA" id="ARBA00022741"/>
    </source>
</evidence>
<dbReference type="InterPro" id="IPR018948">
    <property type="entry name" value="GTP-bd_TrmE_N"/>
</dbReference>
<keyword evidence="2 9" id="KW-0819">tRNA processing</keyword>
<feature type="binding site" evidence="9">
    <location>
        <position position="238"/>
    </location>
    <ligand>
        <name>Mg(2+)</name>
        <dbReference type="ChEBI" id="CHEBI:18420"/>
    </ligand>
</feature>
<dbReference type="Pfam" id="PF12631">
    <property type="entry name" value="MnmE_helical"/>
    <property type="match status" value="1"/>
</dbReference>
<dbReference type="GO" id="GO:0005525">
    <property type="term" value="F:GTP binding"/>
    <property type="evidence" value="ECO:0007669"/>
    <property type="project" value="UniProtKB-UniRule"/>
</dbReference>
<feature type="domain" description="TrmE-type G" evidence="11">
    <location>
        <begin position="224"/>
        <end position="383"/>
    </location>
</feature>
<dbReference type="InterPro" id="IPR031168">
    <property type="entry name" value="G_TrmE"/>
</dbReference>
<dbReference type="PANTHER" id="PTHR42714:SF2">
    <property type="entry name" value="TRNA MODIFICATION GTPASE GTPBP3, MITOCHONDRIAL"/>
    <property type="match status" value="1"/>
</dbReference>
<evidence type="ECO:0000256" key="9">
    <source>
        <dbReference type="HAMAP-Rule" id="MF_00379"/>
    </source>
</evidence>
<dbReference type="GO" id="GO:0042802">
    <property type="term" value="F:identical protein binding"/>
    <property type="evidence" value="ECO:0007669"/>
    <property type="project" value="UniProtKB-ARBA"/>
</dbReference>
<organism evidence="12 13">
    <name type="scientific">Candidatus Desantisbacteria bacterium CG_4_10_14_0_8_um_filter_48_22</name>
    <dbReference type="NCBI Taxonomy" id="1974543"/>
    <lineage>
        <taxon>Bacteria</taxon>
        <taxon>Candidatus Desantisiibacteriota</taxon>
    </lineage>
</organism>
<dbReference type="GO" id="GO:0030488">
    <property type="term" value="P:tRNA methylation"/>
    <property type="evidence" value="ECO:0007669"/>
    <property type="project" value="TreeGrafter"/>
</dbReference>
<dbReference type="HAMAP" id="MF_00379">
    <property type="entry name" value="GTPase_MnmE"/>
    <property type="match status" value="1"/>
</dbReference>
<dbReference type="SUPFAM" id="SSF116878">
    <property type="entry name" value="TrmE connector domain"/>
    <property type="match status" value="1"/>
</dbReference>
<dbReference type="InterPro" id="IPR005225">
    <property type="entry name" value="Small_GTP-bd"/>
</dbReference>
<dbReference type="GO" id="GO:0003924">
    <property type="term" value="F:GTPase activity"/>
    <property type="evidence" value="ECO:0007669"/>
    <property type="project" value="UniProtKB-UniRule"/>
</dbReference>
<keyword evidence="6 9" id="KW-0460">Magnesium</keyword>
<dbReference type="Pfam" id="PF01926">
    <property type="entry name" value="MMR_HSR1"/>
    <property type="match status" value="1"/>
</dbReference>
<dbReference type="Gene3D" id="3.30.1360.120">
    <property type="entry name" value="Probable tRNA modification gtpase trme, domain 1"/>
    <property type="match status" value="1"/>
</dbReference>
<evidence type="ECO:0000313" key="12">
    <source>
        <dbReference type="EMBL" id="PIZ17602.1"/>
    </source>
</evidence>
<evidence type="ECO:0000313" key="13">
    <source>
        <dbReference type="Proteomes" id="UP000229307"/>
    </source>
</evidence>
<feature type="binding site" evidence="9">
    <location>
        <position position="128"/>
    </location>
    <ligand>
        <name>(6S)-5-formyl-5,6,7,8-tetrahydrofolate</name>
        <dbReference type="ChEBI" id="CHEBI:57457"/>
    </ligand>
</feature>
<dbReference type="NCBIfam" id="TIGR00231">
    <property type="entry name" value="small_GTP"/>
    <property type="match status" value="1"/>
</dbReference>
<dbReference type="InterPro" id="IPR027266">
    <property type="entry name" value="TrmE/GcvT-like"/>
</dbReference>
<keyword evidence="8 9" id="KW-0342">GTP-binding</keyword>
<feature type="binding site" evidence="9">
    <location>
        <position position="253"/>
    </location>
    <ligand>
        <name>K(+)</name>
        <dbReference type="ChEBI" id="CHEBI:29103"/>
    </ligand>
</feature>
<keyword evidence="4 9" id="KW-0547">Nucleotide-binding</keyword>
<evidence type="ECO:0000256" key="10">
    <source>
        <dbReference type="RuleBase" id="RU003313"/>
    </source>
</evidence>
<dbReference type="PANTHER" id="PTHR42714">
    <property type="entry name" value="TRNA MODIFICATION GTPASE GTPBP3"/>
    <property type="match status" value="1"/>
</dbReference>
<evidence type="ECO:0000256" key="1">
    <source>
        <dbReference type="ARBA" id="ARBA00011043"/>
    </source>
</evidence>
<keyword evidence="3 9" id="KW-0479">Metal-binding</keyword>
<comment type="function">
    <text evidence="9">Exhibits a very high intrinsic GTPase hydrolysis rate. Involved in the addition of a carboxymethylaminomethyl (cmnm) group at the wobble position (U34) of certain tRNAs, forming tRNA-cmnm(5)s(2)U34.</text>
</comment>
<keyword evidence="7 9" id="KW-0630">Potassium</keyword>
<dbReference type="InterPro" id="IPR027368">
    <property type="entry name" value="MnmE_dom2"/>
</dbReference>
<proteinExistence type="inferred from homology"/>
<dbReference type="InterPro" id="IPR006073">
    <property type="entry name" value="GTP-bd"/>
</dbReference>
<sequence>MEKIQNDTIAAIATPVGEGGIGIIRLSGSGSLKIADGIFEGKHGRNKPSGFLTYTTHYGLIRDKSEKIDEVILTVMRAPKTYTREDVVEINCHSGIVPLRKILELVLARGARIAEPGEFTKRAFLSGRIDLSQAEAVADVVRAKTDLSLKAAMGQLQGGLSKKISSARAGLLNLLADIEASIDFPEEDTGDVPGNMLAGKLDQCRIELEGLLKTFDAGRLLKEGVSAAIIGRPNVGKSSLLNCLVGKERAIVTSVPGTTTDTIEETMDVGGVHIRVIDTAGIGRRGKRPGIIEAEGIRRAGRVMEVSQLLLLVLDGSQPLKAEDRKLLGRIKNRKAIILINKIDLRQKIKSKDLQTAHPAIEISAKKNRNIDKVRAQISREVWGGKIDFTGDAVLTSIRHKNEIGSAVKNLRSAGSSAGSAELASMDIREAINALGRITGETITEDILDRIFDKFCIGK</sequence>
<dbReference type="InterPro" id="IPR027417">
    <property type="entry name" value="P-loop_NTPase"/>
</dbReference>
<evidence type="ECO:0000256" key="8">
    <source>
        <dbReference type="ARBA" id="ARBA00023134"/>
    </source>
</evidence>